<evidence type="ECO:0000256" key="3">
    <source>
        <dbReference type="ARBA" id="ARBA00023125"/>
    </source>
</evidence>
<dbReference type="RefSeq" id="XP_033664728.1">
    <property type="nucleotide sequence ID" value="XM_033810235.1"/>
</dbReference>
<evidence type="ECO:0000313" key="8">
    <source>
        <dbReference type="Proteomes" id="UP000799537"/>
    </source>
</evidence>
<feature type="non-terminal residue" evidence="7">
    <location>
        <position position="596"/>
    </location>
</feature>
<dbReference type="PANTHER" id="PTHR47424:SF3">
    <property type="entry name" value="REGULATORY PROTEIN GAL4"/>
    <property type="match status" value="1"/>
</dbReference>
<keyword evidence="8" id="KW-1185">Reference proteome</keyword>
<dbReference type="AlphaFoldDB" id="A0A6A6CDW5"/>
<accession>A0A6A6CDW5</accession>
<keyword evidence="2" id="KW-0805">Transcription regulation</keyword>
<dbReference type="GO" id="GO:0005634">
    <property type="term" value="C:nucleus"/>
    <property type="evidence" value="ECO:0007669"/>
    <property type="project" value="TreeGrafter"/>
</dbReference>
<organism evidence="7 8">
    <name type="scientific">Zasmidium cellare ATCC 36951</name>
    <dbReference type="NCBI Taxonomy" id="1080233"/>
    <lineage>
        <taxon>Eukaryota</taxon>
        <taxon>Fungi</taxon>
        <taxon>Dikarya</taxon>
        <taxon>Ascomycota</taxon>
        <taxon>Pezizomycotina</taxon>
        <taxon>Dothideomycetes</taxon>
        <taxon>Dothideomycetidae</taxon>
        <taxon>Mycosphaerellales</taxon>
        <taxon>Mycosphaerellaceae</taxon>
        <taxon>Zasmidium</taxon>
    </lineage>
</organism>
<dbReference type="GO" id="GO:0000435">
    <property type="term" value="P:positive regulation of transcription from RNA polymerase II promoter by galactose"/>
    <property type="evidence" value="ECO:0007669"/>
    <property type="project" value="TreeGrafter"/>
</dbReference>
<sequence length="596" mass="65855">MDQGASNRKTKRNIACDECKRRKVRCSAEPTCADCARHGKVCIYSSPSHRVTALQQTIRHYETLLTSISKAWKTHLPNLPLEQALSNETGPITASDSHATPQEAPPTASAFSLLKYGSTDAASSSDLGTPEQSNAEDYEFDESQDFGNAIDGMGFLTAEASKAGYTGPQSGIAALKFLRSLPSGYQDDSGDGVLPVSNGLAEGMRANTNVDSFINDYFAYYHPAYPLLHEGLFRARLSGAVAKPRDGSWPLLFNMVVAMGAFAGDSTDSDVDIQYYQVARNSISLDITEKGSLCYVQGLTVMANYLQKRNKPNAGFALIGIAWSMALAIGLHREFGASSTTPYTMEQRRRTWWTLFVFVSGAQLTLGRPPASLVGINLRLPTNLDDASLSVDMSEVPGAQEGATISTCLIAQVRLAQIANEVQTELLSNQVPTSQRVEVLRNQIKTWQAELPPCFDEGLSYPTWFELPKRVLLWRSSHLRIVLDRPLLFRAVTDKVDLSICEGPVWECINTADHCILEICNFLESNDLWRRGFAWYATYWLVSASFVHAVCFAYSPPSRTKEQWRTRLQQAVSALQKLRTAHRKAGQAERVLGRLL</sequence>
<gene>
    <name evidence="7" type="ORF">M409DRAFT_31606</name>
</gene>
<dbReference type="InterPro" id="IPR036864">
    <property type="entry name" value="Zn2-C6_fun-type_DNA-bd_sf"/>
</dbReference>
<dbReference type="EMBL" id="ML993606">
    <property type="protein sequence ID" value="KAF2163839.1"/>
    <property type="molecule type" value="Genomic_DNA"/>
</dbReference>
<evidence type="ECO:0000256" key="5">
    <source>
        <dbReference type="ARBA" id="ARBA00023242"/>
    </source>
</evidence>
<dbReference type="InterPro" id="IPR001138">
    <property type="entry name" value="Zn2Cys6_DnaBD"/>
</dbReference>
<dbReference type="PANTHER" id="PTHR47424">
    <property type="entry name" value="REGULATORY PROTEIN GAL4"/>
    <property type="match status" value="1"/>
</dbReference>
<keyword evidence="5" id="KW-0539">Nucleus</keyword>
<dbReference type="PROSITE" id="PS50048">
    <property type="entry name" value="ZN2_CY6_FUNGAL_2"/>
    <property type="match status" value="1"/>
</dbReference>
<evidence type="ECO:0000256" key="2">
    <source>
        <dbReference type="ARBA" id="ARBA00023015"/>
    </source>
</evidence>
<dbReference type="CDD" id="cd12148">
    <property type="entry name" value="fungal_TF_MHR"/>
    <property type="match status" value="1"/>
</dbReference>
<dbReference type="GO" id="GO:0000978">
    <property type="term" value="F:RNA polymerase II cis-regulatory region sequence-specific DNA binding"/>
    <property type="evidence" value="ECO:0007669"/>
    <property type="project" value="TreeGrafter"/>
</dbReference>
<dbReference type="CDD" id="cd00067">
    <property type="entry name" value="GAL4"/>
    <property type="match status" value="1"/>
</dbReference>
<dbReference type="GO" id="GO:0008270">
    <property type="term" value="F:zinc ion binding"/>
    <property type="evidence" value="ECO:0007669"/>
    <property type="project" value="InterPro"/>
</dbReference>
<dbReference type="InterPro" id="IPR007219">
    <property type="entry name" value="XnlR_reg_dom"/>
</dbReference>
<dbReference type="SMART" id="SM00906">
    <property type="entry name" value="Fungal_trans"/>
    <property type="match status" value="1"/>
</dbReference>
<dbReference type="Gene3D" id="4.10.240.10">
    <property type="entry name" value="Zn(2)-C6 fungal-type DNA-binding domain"/>
    <property type="match status" value="1"/>
</dbReference>
<dbReference type="InterPro" id="IPR051127">
    <property type="entry name" value="Fungal_SecMet_Regulators"/>
</dbReference>
<dbReference type="Proteomes" id="UP000799537">
    <property type="component" value="Unassembled WGS sequence"/>
</dbReference>
<reference evidence="7" key="1">
    <citation type="journal article" date="2020" name="Stud. Mycol.">
        <title>101 Dothideomycetes genomes: a test case for predicting lifestyles and emergence of pathogens.</title>
        <authorList>
            <person name="Haridas S."/>
            <person name="Albert R."/>
            <person name="Binder M."/>
            <person name="Bloem J."/>
            <person name="Labutti K."/>
            <person name="Salamov A."/>
            <person name="Andreopoulos B."/>
            <person name="Baker S."/>
            <person name="Barry K."/>
            <person name="Bills G."/>
            <person name="Bluhm B."/>
            <person name="Cannon C."/>
            <person name="Castanera R."/>
            <person name="Culley D."/>
            <person name="Daum C."/>
            <person name="Ezra D."/>
            <person name="Gonzalez J."/>
            <person name="Henrissat B."/>
            <person name="Kuo A."/>
            <person name="Liang C."/>
            <person name="Lipzen A."/>
            <person name="Lutzoni F."/>
            <person name="Magnuson J."/>
            <person name="Mondo S."/>
            <person name="Nolan M."/>
            <person name="Ohm R."/>
            <person name="Pangilinan J."/>
            <person name="Park H.-J."/>
            <person name="Ramirez L."/>
            <person name="Alfaro M."/>
            <person name="Sun H."/>
            <person name="Tritt A."/>
            <person name="Yoshinaga Y."/>
            <person name="Zwiers L.-H."/>
            <person name="Turgeon B."/>
            <person name="Goodwin S."/>
            <person name="Spatafora J."/>
            <person name="Crous P."/>
            <person name="Grigoriev I."/>
        </authorList>
    </citation>
    <scope>NUCLEOTIDE SEQUENCE</scope>
    <source>
        <strain evidence="7">ATCC 36951</strain>
    </source>
</reference>
<dbReference type="Pfam" id="PF00172">
    <property type="entry name" value="Zn_clus"/>
    <property type="match status" value="1"/>
</dbReference>
<dbReference type="SUPFAM" id="SSF57701">
    <property type="entry name" value="Zn2/Cys6 DNA-binding domain"/>
    <property type="match status" value="1"/>
</dbReference>
<evidence type="ECO:0000256" key="4">
    <source>
        <dbReference type="ARBA" id="ARBA00023163"/>
    </source>
</evidence>
<dbReference type="PROSITE" id="PS00463">
    <property type="entry name" value="ZN2_CY6_FUNGAL_1"/>
    <property type="match status" value="1"/>
</dbReference>
<evidence type="ECO:0000313" key="7">
    <source>
        <dbReference type="EMBL" id="KAF2163839.1"/>
    </source>
</evidence>
<name>A0A6A6CDW5_ZASCE</name>
<dbReference type="GO" id="GO:0006351">
    <property type="term" value="P:DNA-templated transcription"/>
    <property type="evidence" value="ECO:0007669"/>
    <property type="project" value="InterPro"/>
</dbReference>
<evidence type="ECO:0000259" key="6">
    <source>
        <dbReference type="PROSITE" id="PS50048"/>
    </source>
</evidence>
<protein>
    <recommendedName>
        <fullName evidence="6">Zn(2)-C6 fungal-type domain-containing protein</fullName>
    </recommendedName>
</protein>
<keyword evidence="3" id="KW-0238">DNA-binding</keyword>
<dbReference type="GeneID" id="54563507"/>
<evidence type="ECO:0000256" key="1">
    <source>
        <dbReference type="ARBA" id="ARBA00022723"/>
    </source>
</evidence>
<proteinExistence type="predicted"/>
<dbReference type="Pfam" id="PF04082">
    <property type="entry name" value="Fungal_trans"/>
    <property type="match status" value="1"/>
</dbReference>
<dbReference type="OrthoDB" id="3627416at2759"/>
<dbReference type="GO" id="GO:0000981">
    <property type="term" value="F:DNA-binding transcription factor activity, RNA polymerase II-specific"/>
    <property type="evidence" value="ECO:0007669"/>
    <property type="project" value="InterPro"/>
</dbReference>
<keyword evidence="1" id="KW-0479">Metal-binding</keyword>
<feature type="domain" description="Zn(2)-C6 fungal-type" evidence="6">
    <location>
        <begin position="15"/>
        <end position="44"/>
    </location>
</feature>
<keyword evidence="4" id="KW-0804">Transcription</keyword>
<dbReference type="SMART" id="SM00066">
    <property type="entry name" value="GAL4"/>
    <property type="match status" value="1"/>
</dbReference>